<dbReference type="SUPFAM" id="SSF48452">
    <property type="entry name" value="TPR-like"/>
    <property type="match status" value="1"/>
</dbReference>
<dbReference type="InterPro" id="IPR036494">
    <property type="entry name" value="Ku_C_sf"/>
</dbReference>
<evidence type="ECO:0000313" key="2">
    <source>
        <dbReference type="Proteomes" id="UP001240984"/>
    </source>
</evidence>
<organism evidence="1 2">
    <name type="scientific">Catenuloplanes nepalensis</name>
    <dbReference type="NCBI Taxonomy" id="587533"/>
    <lineage>
        <taxon>Bacteria</taxon>
        <taxon>Bacillati</taxon>
        <taxon>Actinomycetota</taxon>
        <taxon>Actinomycetes</taxon>
        <taxon>Micromonosporales</taxon>
        <taxon>Micromonosporaceae</taxon>
        <taxon>Catenuloplanes</taxon>
    </lineage>
</organism>
<dbReference type="InterPro" id="IPR011990">
    <property type="entry name" value="TPR-like_helical_dom_sf"/>
</dbReference>
<keyword evidence="2" id="KW-1185">Reference proteome</keyword>
<comment type="caution">
    <text evidence="1">The sequence shown here is derived from an EMBL/GenBank/DDBJ whole genome shotgun (WGS) entry which is preliminary data.</text>
</comment>
<dbReference type="SUPFAM" id="SSF101420">
    <property type="entry name" value="C-terminal domain of Ku80"/>
    <property type="match status" value="1"/>
</dbReference>
<name>A0ABT9N190_9ACTN</name>
<evidence type="ECO:0000313" key="1">
    <source>
        <dbReference type="EMBL" id="MDP9797467.1"/>
    </source>
</evidence>
<accession>A0ABT9N190</accession>
<reference evidence="1 2" key="1">
    <citation type="submission" date="2023-07" db="EMBL/GenBank/DDBJ databases">
        <title>Sequencing the genomes of 1000 actinobacteria strains.</title>
        <authorList>
            <person name="Klenk H.-P."/>
        </authorList>
    </citation>
    <scope>NUCLEOTIDE SEQUENCE [LARGE SCALE GENOMIC DNA]</scope>
    <source>
        <strain evidence="1 2">DSM 44710</strain>
    </source>
</reference>
<proteinExistence type="predicted"/>
<dbReference type="RefSeq" id="WP_306834838.1">
    <property type="nucleotide sequence ID" value="NZ_JAUSRA010000001.1"/>
</dbReference>
<protein>
    <submittedName>
        <fullName evidence="1">Tetratricopeptide (TPR) repeat protein</fullName>
    </submittedName>
</protein>
<dbReference type="Proteomes" id="UP001240984">
    <property type="component" value="Unassembled WGS sequence"/>
</dbReference>
<dbReference type="EMBL" id="JAUSRA010000001">
    <property type="protein sequence ID" value="MDP9797467.1"/>
    <property type="molecule type" value="Genomic_DNA"/>
</dbReference>
<sequence>MTGDEDLLAAVDLLRRDRRQHPYCGRREYSQAAREVADGCERLLDAGEAARAVPLLRKAVDRMTRALMYLDDSSGIVGDDLRRIMTLYARACAAAPPKPASLAKWLVDLACDGPGWPRVLLSEFAGALGDRGADEVARLVEERARTADPESWASVYSLRDLKEQLAEVSGDLDRYVAVLADNLTSAVQYERITHALRDAGRRQEAITWARRGLAAKPGWPRIEQLRDDLVAMLLDEERTDEAVSVRREEFARHPTRTTYRALAVTCAQVEADVSEIWALEILTERVSRQPAYAAELLDVLGFLGRHEEAWLLAQQHRTVLGDQQWSGLLDQRRLDHPEDVLDPYQEMIEGHVLNSTDKHRYRRAIALLPALRDAYQAAGHRDAFTRYLEDLRGRHARRPTFIKALDGANL</sequence>
<gene>
    <name evidence="1" type="ORF">J2S43_005979</name>
</gene>